<dbReference type="SUPFAM" id="SSF52777">
    <property type="entry name" value="CoA-dependent acyltransferases"/>
    <property type="match status" value="2"/>
</dbReference>
<dbReference type="AlphaFoldDB" id="A0A1G6DXU0"/>
<evidence type="ECO:0000259" key="1">
    <source>
        <dbReference type="PROSITE" id="PS50075"/>
    </source>
</evidence>
<dbReference type="SUPFAM" id="SSF47336">
    <property type="entry name" value="ACP-like"/>
    <property type="match status" value="1"/>
</dbReference>
<dbReference type="GO" id="GO:0005737">
    <property type="term" value="C:cytoplasm"/>
    <property type="evidence" value="ECO:0007669"/>
    <property type="project" value="TreeGrafter"/>
</dbReference>
<organism evidence="2 3">
    <name type="scientific">Bauldia litoralis</name>
    <dbReference type="NCBI Taxonomy" id="665467"/>
    <lineage>
        <taxon>Bacteria</taxon>
        <taxon>Pseudomonadati</taxon>
        <taxon>Pseudomonadota</taxon>
        <taxon>Alphaproteobacteria</taxon>
        <taxon>Hyphomicrobiales</taxon>
        <taxon>Kaistiaceae</taxon>
        <taxon>Bauldia</taxon>
    </lineage>
</organism>
<dbReference type="InterPro" id="IPR009081">
    <property type="entry name" value="PP-bd_ACP"/>
</dbReference>
<dbReference type="Pfam" id="PF00501">
    <property type="entry name" value="AMP-binding"/>
    <property type="match status" value="1"/>
</dbReference>
<dbReference type="InterPro" id="IPR042099">
    <property type="entry name" value="ANL_N_sf"/>
</dbReference>
<gene>
    <name evidence="2" type="ORF">SAMN02982931_03859</name>
</gene>
<dbReference type="SUPFAM" id="SSF56801">
    <property type="entry name" value="Acetyl-CoA synthetase-like"/>
    <property type="match status" value="1"/>
</dbReference>
<dbReference type="EMBL" id="FMXQ01000009">
    <property type="protein sequence ID" value="SDB49966.1"/>
    <property type="molecule type" value="Genomic_DNA"/>
</dbReference>
<dbReference type="Gene3D" id="3.30.559.30">
    <property type="entry name" value="Nonribosomal peptide synthetase, condensation domain"/>
    <property type="match status" value="1"/>
</dbReference>
<dbReference type="RefSeq" id="WP_090878988.1">
    <property type="nucleotide sequence ID" value="NZ_FMXQ01000009.1"/>
</dbReference>
<sequence length="1045" mass="113458">MSEAYGSIPELFSRVVRSHSAKEAIRIGPESWTYATLDERAGRVARQIAAVGHPRDRLAVLLPHDIGLVVTMLAALKAGRVVLVLNPNDPQPRLEQLIADAEPAVIATDEAGAPRANALAPEGTQVLRIDASSAAPPTGGPGVRLSDTDPAFLTYTSGSTGRPKAVVLRHDTVARSVSANLDIWGVAPADRIALPASLWGAQGNNTLWTTLLGGATVCVFPAVERGVTGLARWLVAERITVFPAASSLLRHFVRTLDDQDAFPDIRLIKISADSATWDDIRTCRRYFPNARVVYAMGSSEVGGTIAFQILSPADPTGDGPLPVGRPPRDLDVRIVDEDGEECPSGTTGTISVRSPALSGGYWKDPALTARHFIDLPDGMRLFRSEDRAFVDAEGLIVLAGRRDSTHKIRGQRTDLAEVERGLASLPGVLEAAAVVRHRPGGEAYLIACIVPRPGGMLEPRRARTAARAMMPRNLVPSHFVVLDALPRTANGKVDRNALRAIEPPGAEEHVPPITGTERMLERLWARAFDLDAVGRTAGFLDLGGDSLIGAVIAADVDAETGVQLAISLFAENTSLGDMAAIIDRTADDLSESDEPLLVARPKRDRFPLSPLQAPFWRAAQSKGYGRRHEQSTFFEIQGRLDEGALQSALDRVVARHESLRTRFEVAGDGEPMQIVEPVQPLPLQRIDCSRADDPDSAAATAIAEEAGPPFDLTAAPPICALLVRLADDRHLLVMSAHHIVTDAFSWNIFGSDLAEYYAAEVERRPASLDPLPIQFGDYASWQRERHSAERVRAVVERCRRSIEAGPLPRIDSLRRYWRKGDDPSLSRHEPHPWGLPPQTIDCLDSLGREHAATHFMTRVAAIAPVLSALTGCQTVAICSIMTVRRRGILQRVFGPFANTVPLFVRCDPAATFRDQIRRTRAETMAARETAEVPFDDLVAALAAEGVKMPSLFFWVHTTTPTPPLRAGPLEIVRRPSVHLPIHGVIVIRLNHTNEEIGGSLDFDPRIYGASGMHDMLERITRFVNAAAADPDEPVGRLIDRAGVVD</sequence>
<dbReference type="Gene3D" id="3.30.300.30">
    <property type="match status" value="1"/>
</dbReference>
<dbReference type="Pfam" id="PF13193">
    <property type="entry name" value="AMP-binding_C"/>
    <property type="match status" value="1"/>
</dbReference>
<dbReference type="GO" id="GO:0003824">
    <property type="term" value="F:catalytic activity"/>
    <property type="evidence" value="ECO:0007669"/>
    <property type="project" value="InterPro"/>
</dbReference>
<dbReference type="OrthoDB" id="9803968at2"/>
<dbReference type="InterPro" id="IPR023213">
    <property type="entry name" value="CAT-like_dom_sf"/>
</dbReference>
<dbReference type="InterPro" id="IPR045851">
    <property type="entry name" value="AMP-bd_C_sf"/>
</dbReference>
<dbReference type="Pfam" id="PF00668">
    <property type="entry name" value="Condensation"/>
    <property type="match status" value="1"/>
</dbReference>
<dbReference type="InterPro" id="IPR020845">
    <property type="entry name" value="AMP-binding_CS"/>
</dbReference>
<dbReference type="InterPro" id="IPR001242">
    <property type="entry name" value="Condensation_dom"/>
</dbReference>
<feature type="domain" description="Carrier" evidence="1">
    <location>
        <begin position="511"/>
        <end position="586"/>
    </location>
</feature>
<dbReference type="Gene3D" id="3.40.50.12780">
    <property type="entry name" value="N-terminal domain of ligase-like"/>
    <property type="match status" value="1"/>
</dbReference>
<dbReference type="PROSITE" id="PS00455">
    <property type="entry name" value="AMP_BINDING"/>
    <property type="match status" value="1"/>
</dbReference>
<dbReference type="PANTHER" id="PTHR45527">
    <property type="entry name" value="NONRIBOSOMAL PEPTIDE SYNTHETASE"/>
    <property type="match status" value="1"/>
</dbReference>
<dbReference type="GO" id="GO:0031177">
    <property type="term" value="F:phosphopantetheine binding"/>
    <property type="evidence" value="ECO:0007669"/>
    <property type="project" value="TreeGrafter"/>
</dbReference>
<dbReference type="Gene3D" id="3.30.559.10">
    <property type="entry name" value="Chloramphenicol acetyltransferase-like domain"/>
    <property type="match status" value="1"/>
</dbReference>
<name>A0A1G6DXU0_9HYPH</name>
<dbReference type="Gene3D" id="1.10.1200.10">
    <property type="entry name" value="ACP-like"/>
    <property type="match status" value="1"/>
</dbReference>
<dbReference type="Pfam" id="PF00550">
    <property type="entry name" value="PP-binding"/>
    <property type="match status" value="1"/>
</dbReference>
<reference evidence="2 3" key="1">
    <citation type="submission" date="2016-10" db="EMBL/GenBank/DDBJ databases">
        <authorList>
            <person name="de Groot N.N."/>
        </authorList>
    </citation>
    <scope>NUCLEOTIDE SEQUENCE [LARGE SCALE GENOMIC DNA]</scope>
    <source>
        <strain evidence="2 3">ATCC 35022</strain>
    </source>
</reference>
<dbReference type="InterPro" id="IPR000873">
    <property type="entry name" value="AMP-dep_synth/lig_dom"/>
</dbReference>
<dbReference type="Proteomes" id="UP000199071">
    <property type="component" value="Unassembled WGS sequence"/>
</dbReference>
<accession>A0A1G6DXU0</accession>
<dbReference type="PROSITE" id="PS50075">
    <property type="entry name" value="CARRIER"/>
    <property type="match status" value="1"/>
</dbReference>
<evidence type="ECO:0000313" key="3">
    <source>
        <dbReference type="Proteomes" id="UP000199071"/>
    </source>
</evidence>
<dbReference type="STRING" id="665467.SAMN02982931_03859"/>
<keyword evidence="3" id="KW-1185">Reference proteome</keyword>
<evidence type="ECO:0000313" key="2">
    <source>
        <dbReference type="EMBL" id="SDB49966.1"/>
    </source>
</evidence>
<proteinExistence type="predicted"/>
<dbReference type="InterPro" id="IPR036736">
    <property type="entry name" value="ACP-like_sf"/>
</dbReference>
<dbReference type="GO" id="GO:0043041">
    <property type="term" value="P:amino acid activation for nonribosomal peptide biosynthetic process"/>
    <property type="evidence" value="ECO:0007669"/>
    <property type="project" value="TreeGrafter"/>
</dbReference>
<protein>
    <submittedName>
        <fullName evidence="2">Amino acid adenylation domain-containing protein</fullName>
    </submittedName>
</protein>
<dbReference type="PANTHER" id="PTHR45527:SF1">
    <property type="entry name" value="FATTY ACID SYNTHASE"/>
    <property type="match status" value="1"/>
</dbReference>
<dbReference type="InterPro" id="IPR025110">
    <property type="entry name" value="AMP-bd_C"/>
</dbReference>
<dbReference type="GO" id="GO:0044550">
    <property type="term" value="P:secondary metabolite biosynthetic process"/>
    <property type="evidence" value="ECO:0007669"/>
    <property type="project" value="TreeGrafter"/>
</dbReference>